<sequence>MGMFFTEGMEDTMTESKKSRMPRRKKEPKEASQEKPETIEVAAEPVVEAEVASESTDSAAQTESATEAQECEVGLYEKLTARTSEILEDGRKTLDEALKKAKDEMTRAGDFSKEQVDRVGEFVRRDIIENAGKAVEAVKNAVDPQRLSAGIQDFIARILTSTADAIGGLAEKTEQNLEHKTGEPTSAGTLTCKECGAQMHLKHASRIPPCPKCHKTVFRKTY</sequence>
<keyword evidence="3" id="KW-1185">Reference proteome</keyword>
<dbReference type="AlphaFoldDB" id="A0A0B5FNE1"/>
<feature type="region of interest" description="Disordered" evidence="1">
    <location>
        <begin position="1"/>
        <end position="69"/>
    </location>
</feature>
<evidence type="ECO:0000256" key="1">
    <source>
        <dbReference type="SAM" id="MobiDB-lite"/>
    </source>
</evidence>
<feature type="compositionally biased region" description="Low complexity" evidence="1">
    <location>
        <begin position="39"/>
        <end position="68"/>
    </location>
</feature>
<evidence type="ECO:0000313" key="2">
    <source>
        <dbReference type="EMBL" id="AJF06129.1"/>
    </source>
</evidence>
<proteinExistence type="predicted"/>
<dbReference type="Proteomes" id="UP000035036">
    <property type="component" value="Chromosome"/>
</dbReference>
<evidence type="ECO:0000313" key="3">
    <source>
        <dbReference type="Proteomes" id="UP000035036"/>
    </source>
</evidence>
<gene>
    <name evidence="2" type="ORF">GSUB_05500</name>
</gene>
<accession>A0A0B5FNE1</accession>
<protein>
    <submittedName>
        <fullName evidence="2">Uncharacterized protein</fullName>
    </submittedName>
</protein>
<dbReference type="STRING" id="483547.GSUB_05500"/>
<organism evidence="2 3">
    <name type="scientific">Geoalkalibacter subterraneus</name>
    <dbReference type="NCBI Taxonomy" id="483547"/>
    <lineage>
        <taxon>Bacteria</taxon>
        <taxon>Pseudomonadati</taxon>
        <taxon>Thermodesulfobacteriota</taxon>
        <taxon>Desulfuromonadia</taxon>
        <taxon>Desulfuromonadales</taxon>
        <taxon>Geoalkalibacteraceae</taxon>
        <taxon>Geoalkalibacter</taxon>
    </lineage>
</organism>
<dbReference type="KEGG" id="gsb:GSUB_05500"/>
<feature type="compositionally biased region" description="Basic and acidic residues" evidence="1">
    <location>
        <begin position="27"/>
        <end position="38"/>
    </location>
</feature>
<name>A0A0B5FNE1_9BACT</name>
<dbReference type="InterPro" id="IPR009912">
    <property type="entry name" value="DUF1451"/>
</dbReference>
<reference evidence="2 3" key="1">
    <citation type="journal article" date="2015" name="Genome Announc.">
        <title>Genomes of Geoalkalibacter ferrihydriticus Z-0531T and Geoalkalibacter subterraneus Red1T, Two Haloalkaliphilic Metal-Reducing Deltaproteobacteria.</title>
        <authorList>
            <person name="Badalamenti J.P."/>
            <person name="Krajmalnik-Brown R."/>
            <person name="Torres C.I."/>
            <person name="Bond D.R."/>
        </authorList>
    </citation>
    <scope>NUCLEOTIDE SEQUENCE [LARGE SCALE GENOMIC DNA]</scope>
    <source>
        <strain evidence="2 3">Red1</strain>
    </source>
</reference>
<dbReference type="HOGENOM" id="CLU_101353_0_0_7"/>
<dbReference type="EMBL" id="CP010311">
    <property type="protein sequence ID" value="AJF06129.1"/>
    <property type="molecule type" value="Genomic_DNA"/>
</dbReference>
<dbReference type="Pfam" id="PF07295">
    <property type="entry name" value="DUF1451"/>
    <property type="match status" value="1"/>
</dbReference>